<comment type="caution">
    <text evidence="8">The sequence shown here is derived from an EMBL/GenBank/DDBJ whole genome shotgun (WGS) entry which is preliminary data.</text>
</comment>
<keyword evidence="4" id="KW-0472">Membrane</keyword>
<dbReference type="InterPro" id="IPR012944">
    <property type="entry name" value="SusD_RagB_dom"/>
</dbReference>
<sequence>MYTQKYYYILLIVFSISASSCRKYVELEPQGKIIPSTVNDYQLLLNNSGVFNLSYGSVDYPTDDIALLNDDFINSFDVRSLQIYKWADLFYQANEGDPEWNLFYKQVYNANVAIQGLPEAKSGDANLKTQLIAEAKVHRAYAYLCLVNLYAKEYHASSAATDLGVPLLTEPGYTQSLKRATVKAVYDLILSDLNAGVETLPSLSTSKTAPSKSAAYALLARTYLYMGEYQKALDNANLSLGIQSALFNLNPYVNMGAGSGYPDGFFLPTSQDNPEVIWMKASSDGGGNFPLSDELITLLGTKDLRTHFFTYYVGPDGDPIGIFNYPGTYHTYFAPFETVPGSTQIGPTVPEMMLIKAECLARTQKGQAGLTVVNELRKFRFKPAEYTSLTAANDDAALLLILQERRRELFCKGFRLFDLKRFNTDPKLAKTITHPLKTQQLTLVPGSNRYVYPIPTKVINANQEIDQNPR</sequence>
<dbReference type="Proteomes" id="UP000309594">
    <property type="component" value="Unassembled WGS sequence"/>
</dbReference>
<accession>A0A4U1GIU7</accession>
<dbReference type="AlphaFoldDB" id="A0A4U1GIU7"/>
<feature type="domain" description="RagB/SusD" evidence="6">
    <location>
        <begin position="351"/>
        <end position="469"/>
    </location>
</feature>
<evidence type="ECO:0000313" key="9">
    <source>
        <dbReference type="Proteomes" id="UP000309594"/>
    </source>
</evidence>
<dbReference type="InterPro" id="IPR033985">
    <property type="entry name" value="SusD-like_N"/>
</dbReference>
<dbReference type="Pfam" id="PF07980">
    <property type="entry name" value="SusD_RagB"/>
    <property type="match status" value="1"/>
</dbReference>
<dbReference type="GO" id="GO:0009279">
    <property type="term" value="C:cell outer membrane"/>
    <property type="evidence" value="ECO:0007669"/>
    <property type="project" value="UniProtKB-SubCell"/>
</dbReference>
<evidence type="ECO:0000313" key="8">
    <source>
        <dbReference type="EMBL" id="TKC63804.1"/>
    </source>
</evidence>
<dbReference type="Pfam" id="PF14322">
    <property type="entry name" value="SusD-like_3"/>
    <property type="match status" value="1"/>
</dbReference>
<evidence type="ECO:0000259" key="7">
    <source>
        <dbReference type="Pfam" id="PF14322"/>
    </source>
</evidence>
<evidence type="ECO:0000259" key="6">
    <source>
        <dbReference type="Pfam" id="PF07980"/>
    </source>
</evidence>
<reference evidence="8 9" key="1">
    <citation type="submission" date="2019-04" db="EMBL/GenBank/DDBJ databases">
        <title>Pedobacter sp. RP-1-16 sp. nov., isolated from Arctic soil.</title>
        <authorList>
            <person name="Dahal R.H."/>
            <person name="Kim D.-U."/>
        </authorList>
    </citation>
    <scope>NUCLEOTIDE SEQUENCE [LARGE SCALE GENOMIC DNA]</scope>
    <source>
        <strain evidence="8 9">RP-1-16</strain>
    </source>
</reference>
<feature type="domain" description="SusD-like N-terminal" evidence="7">
    <location>
        <begin position="96"/>
        <end position="224"/>
    </location>
</feature>
<evidence type="ECO:0000256" key="3">
    <source>
        <dbReference type="ARBA" id="ARBA00022729"/>
    </source>
</evidence>
<evidence type="ECO:0000256" key="1">
    <source>
        <dbReference type="ARBA" id="ARBA00004442"/>
    </source>
</evidence>
<evidence type="ECO:0000256" key="2">
    <source>
        <dbReference type="ARBA" id="ARBA00006275"/>
    </source>
</evidence>
<dbReference type="RefSeq" id="WP_136879422.1">
    <property type="nucleotide sequence ID" value="NZ_SWDX01000002.1"/>
</dbReference>
<keyword evidence="5" id="KW-0998">Cell outer membrane</keyword>
<proteinExistence type="inferred from homology"/>
<protein>
    <submittedName>
        <fullName evidence="8">RagB/SusD family nutrient uptake outer membrane protein</fullName>
    </submittedName>
</protein>
<dbReference type="Gene3D" id="1.25.40.390">
    <property type="match status" value="1"/>
</dbReference>
<dbReference type="SUPFAM" id="SSF48452">
    <property type="entry name" value="TPR-like"/>
    <property type="match status" value="1"/>
</dbReference>
<name>A0A4U1GIU7_9SPHI</name>
<gene>
    <name evidence="8" type="ORF">FBD94_05515</name>
</gene>
<organism evidence="8 9">
    <name type="scientific">Pedobacter hiemivivus</name>
    <dbReference type="NCBI Taxonomy" id="2530454"/>
    <lineage>
        <taxon>Bacteria</taxon>
        <taxon>Pseudomonadati</taxon>
        <taxon>Bacteroidota</taxon>
        <taxon>Sphingobacteriia</taxon>
        <taxon>Sphingobacteriales</taxon>
        <taxon>Sphingobacteriaceae</taxon>
        <taxon>Pedobacter</taxon>
    </lineage>
</organism>
<dbReference type="EMBL" id="SWDX01000002">
    <property type="protein sequence ID" value="TKC63804.1"/>
    <property type="molecule type" value="Genomic_DNA"/>
</dbReference>
<dbReference type="InterPro" id="IPR011990">
    <property type="entry name" value="TPR-like_helical_dom_sf"/>
</dbReference>
<evidence type="ECO:0000256" key="5">
    <source>
        <dbReference type="ARBA" id="ARBA00023237"/>
    </source>
</evidence>
<keyword evidence="3" id="KW-0732">Signal</keyword>
<comment type="subcellular location">
    <subcellularLocation>
        <location evidence="1">Cell outer membrane</location>
    </subcellularLocation>
</comment>
<dbReference type="PROSITE" id="PS51257">
    <property type="entry name" value="PROKAR_LIPOPROTEIN"/>
    <property type="match status" value="1"/>
</dbReference>
<evidence type="ECO:0000256" key="4">
    <source>
        <dbReference type="ARBA" id="ARBA00023136"/>
    </source>
</evidence>
<comment type="similarity">
    <text evidence="2">Belongs to the SusD family.</text>
</comment>